<accession>A0A562DIC8</accession>
<dbReference type="EMBL" id="VLJT01000059">
    <property type="protein sequence ID" value="TWH09355.1"/>
    <property type="molecule type" value="Genomic_DNA"/>
</dbReference>
<name>A0A562DIC8_RHORH</name>
<gene>
    <name evidence="1" type="ORF">L618_005800000060</name>
</gene>
<evidence type="ECO:0000313" key="1">
    <source>
        <dbReference type="EMBL" id="TWH09355.1"/>
    </source>
</evidence>
<sequence length="41" mass="4581">MPGNSGKGPSLITAKRSRWLIEAVETAWHRLGFDVIDDEAR</sequence>
<dbReference type="Proteomes" id="UP000317573">
    <property type="component" value="Unassembled WGS sequence"/>
</dbReference>
<proteinExistence type="predicted"/>
<protein>
    <submittedName>
        <fullName evidence="1">Uncharacterized protein</fullName>
    </submittedName>
</protein>
<reference evidence="1 2" key="1">
    <citation type="submission" date="2019-07" db="EMBL/GenBank/DDBJ databases">
        <title>Genome sequencing of lignin-degrading bacterial isolates.</title>
        <authorList>
            <person name="Gladden J."/>
        </authorList>
    </citation>
    <scope>NUCLEOTIDE SEQUENCE [LARGE SCALE GENOMIC DNA]</scope>
    <source>
        <strain evidence="1 2">J45</strain>
    </source>
</reference>
<evidence type="ECO:0000313" key="2">
    <source>
        <dbReference type="Proteomes" id="UP000317573"/>
    </source>
</evidence>
<dbReference type="RefSeq" id="WP_261380078.1">
    <property type="nucleotide sequence ID" value="NZ_VLJT01000059.1"/>
</dbReference>
<comment type="caution">
    <text evidence="1">The sequence shown here is derived from an EMBL/GenBank/DDBJ whole genome shotgun (WGS) entry which is preliminary data.</text>
</comment>
<dbReference type="AlphaFoldDB" id="A0A562DIC8"/>
<organism evidence="1 2">
    <name type="scientific">Rhodococcus rhodochrous J45</name>
    <dbReference type="NCBI Taxonomy" id="935266"/>
    <lineage>
        <taxon>Bacteria</taxon>
        <taxon>Bacillati</taxon>
        <taxon>Actinomycetota</taxon>
        <taxon>Actinomycetes</taxon>
        <taxon>Mycobacteriales</taxon>
        <taxon>Nocardiaceae</taxon>
        <taxon>Rhodococcus</taxon>
    </lineage>
</organism>